<keyword evidence="4" id="KW-0472">Membrane</keyword>
<dbReference type="SUPFAM" id="SSF56176">
    <property type="entry name" value="FAD-binding/transporter-associated domain-like"/>
    <property type="match status" value="1"/>
</dbReference>
<gene>
    <name evidence="6" type="ORF">MNOR_LOCUS3447</name>
</gene>
<proteinExistence type="predicted"/>
<evidence type="ECO:0000259" key="5">
    <source>
        <dbReference type="Pfam" id="PF01565"/>
    </source>
</evidence>
<dbReference type="Pfam" id="PF01565">
    <property type="entry name" value="FAD_binding_4"/>
    <property type="match status" value="1"/>
</dbReference>
<dbReference type="PANTHER" id="PTHR10801:SF0">
    <property type="entry name" value="DELTA(24)-STEROL REDUCTASE"/>
    <property type="match status" value="1"/>
</dbReference>
<dbReference type="InterPro" id="IPR036318">
    <property type="entry name" value="FAD-bd_PCMH-like_sf"/>
</dbReference>
<dbReference type="GO" id="GO:0000246">
    <property type="term" value="F:Delta24(24-1) sterol reductase activity"/>
    <property type="evidence" value="ECO:0007669"/>
    <property type="project" value="TreeGrafter"/>
</dbReference>
<comment type="catalytic activity">
    <reaction evidence="2">
        <text>lanosterol + NADPH + H(+) = 24,25-dihydrolanosterol + NADP(+)</text>
        <dbReference type="Rhea" id="RHEA:33919"/>
        <dbReference type="ChEBI" id="CHEBI:15378"/>
        <dbReference type="ChEBI" id="CHEBI:16521"/>
        <dbReference type="ChEBI" id="CHEBI:28113"/>
        <dbReference type="ChEBI" id="CHEBI:57783"/>
        <dbReference type="ChEBI" id="CHEBI:58349"/>
    </reaction>
    <physiologicalReaction direction="left-to-right" evidence="2">
        <dbReference type="Rhea" id="RHEA:33920"/>
    </physiologicalReaction>
</comment>
<dbReference type="Proteomes" id="UP001497623">
    <property type="component" value="Unassembled WGS sequence"/>
</dbReference>
<dbReference type="EMBL" id="CAXKWB010001171">
    <property type="protein sequence ID" value="CAL4063547.1"/>
    <property type="molecule type" value="Genomic_DNA"/>
</dbReference>
<dbReference type="AlphaFoldDB" id="A0AAV2PQU0"/>
<reference evidence="6 7" key="1">
    <citation type="submission" date="2024-05" db="EMBL/GenBank/DDBJ databases">
        <authorList>
            <person name="Wallberg A."/>
        </authorList>
    </citation>
    <scope>NUCLEOTIDE SEQUENCE [LARGE SCALE GENOMIC DNA]</scope>
</reference>
<evidence type="ECO:0000256" key="4">
    <source>
        <dbReference type="SAM" id="Phobius"/>
    </source>
</evidence>
<evidence type="ECO:0000256" key="3">
    <source>
        <dbReference type="ARBA" id="ARBA00052927"/>
    </source>
</evidence>
<dbReference type="GO" id="GO:0008202">
    <property type="term" value="P:steroid metabolic process"/>
    <property type="evidence" value="ECO:0007669"/>
    <property type="project" value="TreeGrafter"/>
</dbReference>
<feature type="domain" description="FAD linked oxidase N-terminal" evidence="5">
    <location>
        <begin position="108"/>
        <end position="193"/>
    </location>
</feature>
<comment type="catalytic activity">
    <reaction evidence="3">
        <text>5alpha-cholest-8-en-3beta-ol + NADP(+) = zymosterol + NADPH + H(+)</text>
        <dbReference type="Rhea" id="RHEA:36399"/>
        <dbReference type="ChEBI" id="CHEBI:15378"/>
        <dbReference type="ChEBI" id="CHEBI:16608"/>
        <dbReference type="ChEBI" id="CHEBI:18252"/>
        <dbReference type="ChEBI" id="CHEBI:57783"/>
        <dbReference type="ChEBI" id="CHEBI:58349"/>
        <dbReference type="EC" id="1.3.1.72"/>
    </reaction>
    <physiologicalReaction direction="right-to-left" evidence="3">
        <dbReference type="Rhea" id="RHEA:36401"/>
    </physiologicalReaction>
</comment>
<keyword evidence="4" id="KW-0812">Transmembrane</keyword>
<accession>A0AAV2PQU0</accession>
<keyword evidence="7" id="KW-1185">Reference proteome</keyword>
<evidence type="ECO:0000313" key="7">
    <source>
        <dbReference type="Proteomes" id="UP001497623"/>
    </source>
</evidence>
<evidence type="ECO:0000256" key="2">
    <source>
        <dbReference type="ARBA" id="ARBA00051033"/>
    </source>
</evidence>
<dbReference type="InterPro" id="IPR040165">
    <property type="entry name" value="Diminuto-like"/>
</dbReference>
<dbReference type="GO" id="GO:0005737">
    <property type="term" value="C:cytoplasm"/>
    <property type="evidence" value="ECO:0007669"/>
    <property type="project" value="TreeGrafter"/>
</dbReference>
<dbReference type="InterPro" id="IPR006094">
    <property type="entry name" value="Oxid_FAD_bind_N"/>
</dbReference>
<feature type="transmembrane region" description="Helical" evidence="4">
    <location>
        <begin position="20"/>
        <end position="40"/>
    </location>
</feature>
<dbReference type="GO" id="GO:0050660">
    <property type="term" value="F:flavin adenine dinucleotide binding"/>
    <property type="evidence" value="ECO:0007669"/>
    <property type="project" value="InterPro"/>
</dbReference>
<keyword evidence="4" id="KW-1133">Transmembrane helix</keyword>
<dbReference type="GO" id="GO:0016020">
    <property type="term" value="C:membrane"/>
    <property type="evidence" value="ECO:0007669"/>
    <property type="project" value="TreeGrafter"/>
</dbReference>
<evidence type="ECO:0000313" key="6">
    <source>
        <dbReference type="EMBL" id="CAL4063547.1"/>
    </source>
</evidence>
<keyword evidence="1" id="KW-0560">Oxidoreductase</keyword>
<evidence type="ECO:0000256" key="1">
    <source>
        <dbReference type="ARBA" id="ARBA00023002"/>
    </source>
</evidence>
<dbReference type="Gene3D" id="3.30.465.10">
    <property type="match status" value="1"/>
</dbReference>
<sequence>MVNKKPGDGGLMEYFLVHYRWVLVVFFLLPMSFFYDIYYYTRSWIIFKLSSAPREHVKRVKEVQEQVLKLQDHMMTIVICPSDLEWMFDVKECIYGKEKITKKIKTDMVELFSQEPQKHSVRCEPMVTMGQLTHTLIDLGWTLPVVPEMDDLTVGGLVMGTGIESSSHKSGLFQHQCLSFELVLADGSVVTCSENEVASSYLPFYSPFYPSFFHNFSFYLQNDDKLVPVLWFQKSQTTEKLILDCLSRASSPETAQSQLIKSSEGLTIDLKFRVNICQDRPVSATLTLVNAIGSWYKPWFFKHVSEFLEKGEAVEYIPIRDYYHRHTRSIFWEIQDIIPFGNNVVFRYLLGWMVPPKVSLLKLTQGETVKKLYENNHVIQDMLVPVANMKEALEMFEKEVKIYPIWLCPFKLPPNPGMLRPVGDAETLYVDIGIYGVPGVDDFHPINTTRRVEEFVRNVKGF</sequence>
<dbReference type="PANTHER" id="PTHR10801">
    <property type="entry name" value="24-DEHYDROCHOLESTEROL REDUCTASE"/>
    <property type="match status" value="1"/>
</dbReference>
<feature type="non-terminal residue" evidence="6">
    <location>
        <position position="462"/>
    </location>
</feature>
<dbReference type="GO" id="GO:0050614">
    <property type="term" value="F:Delta24-sterol reductase activity"/>
    <property type="evidence" value="ECO:0007669"/>
    <property type="project" value="UniProtKB-EC"/>
</dbReference>
<comment type="caution">
    <text evidence="6">The sequence shown here is derived from an EMBL/GenBank/DDBJ whole genome shotgun (WGS) entry which is preliminary data.</text>
</comment>
<dbReference type="InterPro" id="IPR016169">
    <property type="entry name" value="FAD-bd_PCMH_sub2"/>
</dbReference>
<organism evidence="6 7">
    <name type="scientific">Meganyctiphanes norvegica</name>
    <name type="common">Northern krill</name>
    <name type="synonym">Thysanopoda norvegica</name>
    <dbReference type="NCBI Taxonomy" id="48144"/>
    <lineage>
        <taxon>Eukaryota</taxon>
        <taxon>Metazoa</taxon>
        <taxon>Ecdysozoa</taxon>
        <taxon>Arthropoda</taxon>
        <taxon>Crustacea</taxon>
        <taxon>Multicrustacea</taxon>
        <taxon>Malacostraca</taxon>
        <taxon>Eumalacostraca</taxon>
        <taxon>Eucarida</taxon>
        <taxon>Euphausiacea</taxon>
        <taxon>Euphausiidae</taxon>
        <taxon>Meganyctiphanes</taxon>
    </lineage>
</organism>
<protein>
    <recommendedName>
        <fullName evidence="5">FAD linked oxidase N-terminal domain-containing protein</fullName>
    </recommendedName>
</protein>
<name>A0AAV2PQU0_MEGNR</name>